<organism evidence="2 3">
    <name type="scientific">Trinickia terrae</name>
    <dbReference type="NCBI Taxonomy" id="2571161"/>
    <lineage>
        <taxon>Bacteria</taxon>
        <taxon>Pseudomonadati</taxon>
        <taxon>Pseudomonadota</taxon>
        <taxon>Betaproteobacteria</taxon>
        <taxon>Burkholderiales</taxon>
        <taxon>Burkholderiaceae</taxon>
        <taxon>Trinickia</taxon>
    </lineage>
</organism>
<evidence type="ECO:0000313" key="3">
    <source>
        <dbReference type="Proteomes" id="UP000305539"/>
    </source>
</evidence>
<dbReference type="OrthoDB" id="6400380at2"/>
<comment type="caution">
    <text evidence="2">The sequence shown here is derived from an EMBL/GenBank/DDBJ whole genome shotgun (WGS) entry which is preliminary data.</text>
</comment>
<dbReference type="Proteomes" id="UP000305539">
    <property type="component" value="Unassembled WGS sequence"/>
</dbReference>
<keyword evidence="1" id="KW-1133">Transmembrane helix</keyword>
<proteinExistence type="predicted"/>
<name>A0A4V5PN29_9BURK</name>
<dbReference type="EMBL" id="SWJE01000005">
    <property type="protein sequence ID" value="TKC89830.1"/>
    <property type="molecule type" value="Genomic_DNA"/>
</dbReference>
<keyword evidence="3" id="KW-1185">Reference proteome</keyword>
<dbReference type="AlphaFoldDB" id="A0A4V5PN29"/>
<keyword evidence="1" id="KW-0812">Transmembrane</keyword>
<gene>
    <name evidence="2" type="ORF">FAZ69_12040</name>
</gene>
<keyword evidence="1" id="KW-0472">Membrane</keyword>
<protein>
    <submittedName>
        <fullName evidence="2">Uncharacterized protein</fullName>
    </submittedName>
</protein>
<evidence type="ECO:0000256" key="1">
    <source>
        <dbReference type="SAM" id="Phobius"/>
    </source>
</evidence>
<evidence type="ECO:0000313" key="2">
    <source>
        <dbReference type="EMBL" id="TKC89830.1"/>
    </source>
</evidence>
<accession>A0A4V5PN29</accession>
<reference evidence="2 3" key="1">
    <citation type="submission" date="2019-04" db="EMBL/GenBank/DDBJ databases">
        <title>Trinickia sp. 7GSK02, isolated from subtropical forest soil.</title>
        <authorList>
            <person name="Gao Z.-H."/>
            <person name="Qiu L.-H."/>
        </authorList>
    </citation>
    <scope>NUCLEOTIDE SEQUENCE [LARGE SCALE GENOMIC DNA]</scope>
    <source>
        <strain evidence="2 3">7GSK02</strain>
    </source>
</reference>
<sequence length="276" mass="30723">MDVRDLAPALVAISDLFAAANKELNGDSADVRVEVKESFKAGSFHLDLIFVQNLLTQLRDMFAGANASAISNAYTILGMLGLIGGGGLIHLARKLQGRRPHRIEQTGEVSKVWITEAETIEIDERVVRLWRNKTIRTSLHKTLSPLERDGIMNFGILRNDKVELVVEADELASFAVFDNDGEVVSDSTSRKVLLLESVVFKDGNKWRVHDGQYPFFAALDDEAFLAKVDAGERFGKGDVLIVELRQIQTIADGTLKTEYRISKVREHRAPLQHSLL</sequence>
<feature type="transmembrane region" description="Helical" evidence="1">
    <location>
        <begin position="73"/>
        <end position="92"/>
    </location>
</feature>